<dbReference type="GO" id="GO:0004659">
    <property type="term" value="F:prenyltransferase activity"/>
    <property type="evidence" value="ECO:0007669"/>
    <property type="project" value="InterPro"/>
</dbReference>
<name>A0A438F1I2_VITVI</name>
<feature type="transmembrane region" description="Helical" evidence="7">
    <location>
        <begin position="373"/>
        <end position="392"/>
    </location>
</feature>
<evidence type="ECO:0000256" key="6">
    <source>
        <dbReference type="ARBA" id="ARBA00023136"/>
    </source>
</evidence>
<dbReference type="EMBL" id="QGNW01001139">
    <property type="protein sequence ID" value="RVW53813.1"/>
    <property type="molecule type" value="Genomic_DNA"/>
</dbReference>
<evidence type="ECO:0000256" key="3">
    <source>
        <dbReference type="ARBA" id="ARBA00022679"/>
    </source>
</evidence>
<keyword evidence="4 7" id="KW-0812">Transmembrane</keyword>
<evidence type="ECO:0000256" key="5">
    <source>
        <dbReference type="ARBA" id="ARBA00022989"/>
    </source>
</evidence>
<protein>
    <submittedName>
        <fullName evidence="8">Homogentisate geranylgeranyltransferase</fullName>
    </submittedName>
</protein>
<evidence type="ECO:0000256" key="2">
    <source>
        <dbReference type="ARBA" id="ARBA00005985"/>
    </source>
</evidence>
<dbReference type="Gene3D" id="1.20.120.1780">
    <property type="entry name" value="UbiA prenyltransferase"/>
    <property type="match status" value="1"/>
</dbReference>
<dbReference type="Proteomes" id="UP000288805">
    <property type="component" value="Unassembled WGS sequence"/>
</dbReference>
<gene>
    <name evidence="8" type="primary">HGGT_1</name>
    <name evidence="8" type="ORF">CK203_088584</name>
</gene>
<organism evidence="8 9">
    <name type="scientific">Vitis vinifera</name>
    <name type="common">Grape</name>
    <dbReference type="NCBI Taxonomy" id="29760"/>
    <lineage>
        <taxon>Eukaryota</taxon>
        <taxon>Viridiplantae</taxon>
        <taxon>Streptophyta</taxon>
        <taxon>Embryophyta</taxon>
        <taxon>Tracheophyta</taxon>
        <taxon>Spermatophyta</taxon>
        <taxon>Magnoliopsida</taxon>
        <taxon>eudicotyledons</taxon>
        <taxon>Gunneridae</taxon>
        <taxon>Pentapetalae</taxon>
        <taxon>rosids</taxon>
        <taxon>Vitales</taxon>
        <taxon>Vitaceae</taxon>
        <taxon>Viteae</taxon>
        <taxon>Vitis</taxon>
    </lineage>
</organism>
<feature type="transmembrane region" description="Helical" evidence="7">
    <location>
        <begin position="114"/>
        <end position="135"/>
    </location>
</feature>
<dbReference type="CDD" id="cd13960">
    <property type="entry name" value="PT_UbiA_HPT1"/>
    <property type="match status" value="1"/>
</dbReference>
<dbReference type="PANTHER" id="PTHR43009:SF7">
    <property type="entry name" value="HOMOGENTISATE GERANYLGERANYLTRANSFERASE, CHLOROPLASTIC"/>
    <property type="match status" value="1"/>
</dbReference>
<dbReference type="InterPro" id="IPR044502">
    <property type="entry name" value="AtHST-like"/>
</dbReference>
<keyword evidence="6 7" id="KW-0472">Membrane</keyword>
<feature type="transmembrane region" description="Helical" evidence="7">
    <location>
        <begin position="413"/>
        <end position="431"/>
    </location>
</feature>
<feature type="transmembrane region" description="Helical" evidence="7">
    <location>
        <begin position="254"/>
        <end position="276"/>
    </location>
</feature>
<proteinExistence type="inferred from homology"/>
<evidence type="ECO:0000256" key="4">
    <source>
        <dbReference type="ARBA" id="ARBA00022692"/>
    </source>
</evidence>
<reference evidence="8 9" key="1">
    <citation type="journal article" date="2018" name="PLoS Genet.">
        <title>Population sequencing reveals clonal diversity and ancestral inbreeding in the grapevine cultivar Chardonnay.</title>
        <authorList>
            <person name="Roach M.J."/>
            <person name="Johnson D.L."/>
            <person name="Bohlmann J."/>
            <person name="van Vuuren H.J."/>
            <person name="Jones S.J."/>
            <person name="Pretorius I.S."/>
            <person name="Schmidt S.A."/>
            <person name="Borneman A.R."/>
        </authorList>
    </citation>
    <scope>NUCLEOTIDE SEQUENCE [LARGE SCALE GENOMIC DNA]</scope>
    <source>
        <strain evidence="9">cv. Chardonnay</strain>
        <tissue evidence="8">Leaf</tissue>
    </source>
</reference>
<dbReference type="GO" id="GO:0031969">
    <property type="term" value="C:chloroplast membrane"/>
    <property type="evidence" value="ECO:0007669"/>
    <property type="project" value="UniProtKB-SubCell"/>
</dbReference>
<comment type="subcellular location">
    <subcellularLocation>
        <location evidence="1">Plastid</location>
        <location evidence="1">Chloroplast membrane</location>
        <topology evidence="1">Multi-pass membrane protein</topology>
    </subcellularLocation>
</comment>
<dbReference type="InterPro" id="IPR000537">
    <property type="entry name" value="UbiA_prenyltransferase"/>
</dbReference>
<dbReference type="PANTHER" id="PTHR43009">
    <property type="entry name" value="HOMOGENTISATE SOLANESYLTRANSFERASE, CHLOROPLASTIC"/>
    <property type="match status" value="1"/>
</dbReference>
<dbReference type="Gene3D" id="1.10.357.140">
    <property type="entry name" value="UbiA prenyltransferase"/>
    <property type="match status" value="1"/>
</dbReference>
<feature type="transmembrane region" description="Helical" evidence="7">
    <location>
        <begin position="80"/>
        <end position="102"/>
    </location>
</feature>
<accession>A0A438F1I2</accession>
<evidence type="ECO:0000313" key="9">
    <source>
        <dbReference type="Proteomes" id="UP000288805"/>
    </source>
</evidence>
<keyword evidence="3 8" id="KW-0808">Transferase</keyword>
<keyword evidence="5 7" id="KW-1133">Transmembrane helix</keyword>
<feature type="transmembrane region" description="Helical" evidence="7">
    <location>
        <begin position="302"/>
        <end position="322"/>
    </location>
</feature>
<dbReference type="FunFam" id="1.10.357.140:FF:000011">
    <property type="entry name" value="Homogentisate phytyltransferase 1"/>
    <property type="match status" value="1"/>
</dbReference>
<feature type="transmembrane region" description="Helical" evidence="7">
    <location>
        <begin position="329"/>
        <end position="348"/>
    </location>
</feature>
<feature type="transmembrane region" description="Helical" evidence="7">
    <location>
        <begin position="174"/>
        <end position="200"/>
    </location>
</feature>
<evidence type="ECO:0000256" key="7">
    <source>
        <dbReference type="SAM" id="Phobius"/>
    </source>
</evidence>
<dbReference type="AlphaFoldDB" id="A0A438F1I2"/>
<comment type="similarity">
    <text evidence="2">Belongs to the UbiA prenyltransferase family.</text>
</comment>
<feature type="transmembrane region" description="Helical" evidence="7">
    <location>
        <begin position="220"/>
        <end position="242"/>
    </location>
</feature>
<evidence type="ECO:0000313" key="8">
    <source>
        <dbReference type="EMBL" id="RVW53813.1"/>
    </source>
</evidence>
<sequence length="453" mass="50527">MLAGCVQPPQLSVKKTHNFLKSCHCSNPFKCCSEGFSSSVNIQHLTFKSHKRNPIHVSSEYGYPSKPEDQNHVSKQLRAFYLFSRPHTIIGTVIGITSVSLLPLETISDLSPAFFVGLLKAMVPSVLMNIYVVGLNQIFDVEIDKVGFLYVLQVNKPELPLASGDFSMETGRQIVFISLLMSVGMGIMFQSPPLFCALLISCLLGTAYSIEIPLLRWKRYPLLAASCILIVRAIVVQLAFFAHIQKHVLGRSIVYTKSVVFGVAFMCFFSTVIALFKDIPDVDGDREFGIQSFTVKLGQKKVFWLCVNMLLMAYGAATVIGASSSSMPIKFATVFCHCALALVLWVRAQSVDLSSKEAVTSFYMFIWKASESISIYLSCCSMPSTSSFLWFADKMELPLTKTERPKTCLNVKCGAVCALIYTWWTMLMLLICHNVTRKIQEKAYYNLSIKLVS</sequence>
<comment type="caution">
    <text evidence="8">The sequence shown here is derived from an EMBL/GenBank/DDBJ whole genome shotgun (WGS) entry which is preliminary data.</text>
</comment>
<dbReference type="NCBIfam" id="NF009525">
    <property type="entry name" value="PRK12887.1"/>
    <property type="match status" value="1"/>
</dbReference>
<dbReference type="Pfam" id="PF01040">
    <property type="entry name" value="UbiA"/>
    <property type="match status" value="1"/>
</dbReference>
<dbReference type="InterPro" id="IPR044878">
    <property type="entry name" value="UbiA_sf"/>
</dbReference>
<evidence type="ECO:0000256" key="1">
    <source>
        <dbReference type="ARBA" id="ARBA00004508"/>
    </source>
</evidence>